<dbReference type="Proteomes" id="UP000183200">
    <property type="component" value="Unassembled WGS sequence"/>
</dbReference>
<gene>
    <name evidence="1" type="ORF">SAMN05421820_108215</name>
</gene>
<evidence type="ECO:0000313" key="2">
    <source>
        <dbReference type="Proteomes" id="UP000183200"/>
    </source>
</evidence>
<dbReference type="EMBL" id="FNGY01000008">
    <property type="protein sequence ID" value="SDN61135.1"/>
    <property type="molecule type" value="Genomic_DNA"/>
</dbReference>
<keyword evidence="2" id="KW-1185">Reference proteome</keyword>
<dbReference type="AlphaFoldDB" id="A0A1H0CTK0"/>
<evidence type="ECO:0000313" key="1">
    <source>
        <dbReference type="EMBL" id="SDN61135.1"/>
    </source>
</evidence>
<accession>A0A1H0CTK0</accession>
<protein>
    <submittedName>
        <fullName evidence="1">Uncharacterized protein</fullName>
    </submittedName>
</protein>
<name>A0A1H0CTK0_9SPHI</name>
<organism evidence="1 2">
    <name type="scientific">Pedobacter steynii</name>
    <dbReference type="NCBI Taxonomy" id="430522"/>
    <lineage>
        <taxon>Bacteria</taxon>
        <taxon>Pseudomonadati</taxon>
        <taxon>Bacteroidota</taxon>
        <taxon>Sphingobacteriia</taxon>
        <taxon>Sphingobacteriales</taxon>
        <taxon>Sphingobacteriaceae</taxon>
        <taxon>Pedobacter</taxon>
    </lineage>
</organism>
<proteinExistence type="predicted"/>
<reference evidence="2" key="1">
    <citation type="submission" date="2016-10" db="EMBL/GenBank/DDBJ databases">
        <authorList>
            <person name="Varghese N."/>
            <person name="Submissions S."/>
        </authorList>
    </citation>
    <scope>NUCLEOTIDE SEQUENCE [LARGE SCALE GENOMIC DNA]</scope>
    <source>
        <strain evidence="2">DSM 19110</strain>
    </source>
</reference>
<sequence length="59" mass="6952">MQKSRIYCVYTKLWMILTDFEGHFFIHHVIHIIHHVKALIGVKEFAVSLILPTFMTSPL</sequence>